<dbReference type="Proteomes" id="UP000050794">
    <property type="component" value="Unassembled WGS sequence"/>
</dbReference>
<keyword evidence="2" id="KW-1185">Reference proteome</keyword>
<evidence type="ECO:0000313" key="1">
    <source>
        <dbReference type="EMBL" id="VDM50960.1"/>
    </source>
</evidence>
<dbReference type="AlphaFoldDB" id="A0A183VFW9"/>
<reference evidence="1 2" key="2">
    <citation type="submission" date="2018-11" db="EMBL/GenBank/DDBJ databases">
        <authorList>
            <consortium name="Pathogen Informatics"/>
        </authorList>
    </citation>
    <scope>NUCLEOTIDE SEQUENCE [LARGE SCALE GENOMIC DNA]</scope>
</reference>
<gene>
    <name evidence="1" type="ORF">TCNE_LOCUS19639</name>
</gene>
<reference evidence="3" key="1">
    <citation type="submission" date="2016-06" db="UniProtKB">
        <authorList>
            <consortium name="WormBaseParasite"/>
        </authorList>
    </citation>
    <scope>IDENTIFICATION</scope>
</reference>
<name>A0A183VFW9_TOXCA</name>
<evidence type="ECO:0000313" key="3">
    <source>
        <dbReference type="WBParaSite" id="TCNE_0001964301-mRNA-1"/>
    </source>
</evidence>
<sequence length="189" mass="21404">MWDNVEKVCEYLNAFVCFSEKGSTVPARLCTLGVARFAIAHVKPIRRSDCLAQAAEQQVALRVRPFGENESRQEALLIEGNNVEILAAGKKMLLCSRCIQASDVYMIGLRPAVDDVCEENDDIYRRFSVMPSIVSQIITKTSEALREACMIYKETPNERLLFGIIKPLFLILRSPRNCVLHFISSRYRA</sequence>
<accession>A0A183VFW9</accession>
<evidence type="ECO:0000313" key="2">
    <source>
        <dbReference type="Proteomes" id="UP000050794"/>
    </source>
</evidence>
<organism evidence="2 3">
    <name type="scientific">Toxocara canis</name>
    <name type="common">Canine roundworm</name>
    <dbReference type="NCBI Taxonomy" id="6265"/>
    <lineage>
        <taxon>Eukaryota</taxon>
        <taxon>Metazoa</taxon>
        <taxon>Ecdysozoa</taxon>
        <taxon>Nematoda</taxon>
        <taxon>Chromadorea</taxon>
        <taxon>Rhabditida</taxon>
        <taxon>Spirurina</taxon>
        <taxon>Ascaridomorpha</taxon>
        <taxon>Ascaridoidea</taxon>
        <taxon>Toxocaridae</taxon>
        <taxon>Toxocara</taxon>
    </lineage>
</organism>
<protein>
    <submittedName>
        <fullName evidence="3">DNA polymerase alpha subunit B</fullName>
    </submittedName>
</protein>
<dbReference type="EMBL" id="UYWY01027241">
    <property type="protein sequence ID" value="VDM50960.1"/>
    <property type="molecule type" value="Genomic_DNA"/>
</dbReference>
<dbReference type="WBParaSite" id="TCNE_0001964301-mRNA-1">
    <property type="protein sequence ID" value="TCNE_0001964301-mRNA-1"/>
    <property type="gene ID" value="TCNE_0001964301"/>
</dbReference>
<proteinExistence type="predicted"/>